<evidence type="ECO:0000256" key="7">
    <source>
        <dbReference type="SAM" id="MobiDB-lite"/>
    </source>
</evidence>
<proteinExistence type="inferred from homology"/>
<feature type="compositionally biased region" description="Polar residues" evidence="7">
    <location>
        <begin position="212"/>
        <end position="229"/>
    </location>
</feature>
<dbReference type="PANTHER" id="PTHR30461">
    <property type="entry name" value="DNA-INVERTASE FROM LAMBDOID PROPHAGE"/>
    <property type="match status" value="1"/>
</dbReference>
<dbReference type="PROSITE" id="PS00397">
    <property type="entry name" value="RECOMBINASES_1"/>
    <property type="match status" value="1"/>
</dbReference>
<dbReference type="EMBL" id="CP000431">
    <property type="protein sequence ID" value="ABG91952.1"/>
    <property type="molecule type" value="Genomic_DNA"/>
</dbReference>
<dbReference type="PANTHER" id="PTHR30461:SF26">
    <property type="entry name" value="RESOLVASE HOMOLOG YNEB"/>
    <property type="match status" value="1"/>
</dbReference>
<feature type="domain" description="Resolvase/invertase-type recombinase catalytic" evidence="8">
    <location>
        <begin position="16"/>
        <end position="156"/>
    </location>
</feature>
<dbReference type="Gene3D" id="1.10.10.60">
    <property type="entry name" value="Homeodomain-like"/>
    <property type="match status" value="1"/>
</dbReference>
<dbReference type="InterPro" id="IPR036162">
    <property type="entry name" value="Resolvase-like_N_sf"/>
</dbReference>
<dbReference type="Pfam" id="PF00239">
    <property type="entry name" value="Resolvase"/>
    <property type="match status" value="1"/>
</dbReference>
<dbReference type="PROSITE" id="PS51736">
    <property type="entry name" value="RECOMBINASES_3"/>
    <property type="match status" value="1"/>
</dbReference>
<evidence type="ECO:0000313" key="9">
    <source>
        <dbReference type="EMBL" id="ABG91952.1"/>
    </source>
</evidence>
<dbReference type="KEGG" id="rha:RHA1_ro00116"/>
<protein>
    <submittedName>
        <fullName evidence="9">Possible resolvase, N-terminal</fullName>
    </submittedName>
</protein>
<dbReference type="Proteomes" id="UP000008710">
    <property type="component" value="Chromosome"/>
</dbReference>
<dbReference type="GO" id="GO:0000150">
    <property type="term" value="F:DNA strand exchange activity"/>
    <property type="evidence" value="ECO:0007669"/>
    <property type="project" value="InterPro"/>
</dbReference>
<accession>Q0SKI4</accession>
<reference evidence="10" key="1">
    <citation type="journal article" date="2006" name="Proc. Natl. Acad. Sci. U.S.A.">
        <title>The complete genome of Rhodococcus sp. RHA1 provides insights into a catabolic powerhouse.</title>
        <authorList>
            <person name="McLeod M.P."/>
            <person name="Warren R.L."/>
            <person name="Hsiao W.W.L."/>
            <person name="Araki N."/>
            <person name="Myhre M."/>
            <person name="Fernandes C."/>
            <person name="Miyazawa D."/>
            <person name="Wong W."/>
            <person name="Lillquist A.L."/>
            <person name="Wang D."/>
            <person name="Dosanjh M."/>
            <person name="Hara H."/>
            <person name="Petrescu A."/>
            <person name="Morin R.D."/>
            <person name="Yang G."/>
            <person name="Stott J.M."/>
            <person name="Schein J.E."/>
            <person name="Shin H."/>
            <person name="Smailus D."/>
            <person name="Siddiqui A.S."/>
            <person name="Marra M.A."/>
            <person name="Jones S.J.M."/>
            <person name="Holt R."/>
            <person name="Brinkman F.S.L."/>
            <person name="Miyauchi K."/>
            <person name="Fukuda M."/>
            <person name="Davies J.E."/>
            <person name="Mohn W.W."/>
            <person name="Eltis L.D."/>
        </authorList>
    </citation>
    <scope>NUCLEOTIDE SEQUENCE [LARGE SCALE GENOMIC DNA]</scope>
    <source>
        <strain evidence="10">RHA1</strain>
    </source>
</reference>
<dbReference type="Pfam" id="PF02796">
    <property type="entry name" value="HTH_7"/>
    <property type="match status" value="1"/>
</dbReference>
<dbReference type="InterPro" id="IPR050639">
    <property type="entry name" value="SSR_resolvase"/>
</dbReference>
<evidence type="ECO:0000256" key="1">
    <source>
        <dbReference type="ARBA" id="ARBA00009913"/>
    </source>
</evidence>
<dbReference type="InterPro" id="IPR009057">
    <property type="entry name" value="Homeodomain-like_sf"/>
</dbReference>
<evidence type="ECO:0000313" key="10">
    <source>
        <dbReference type="Proteomes" id="UP000008710"/>
    </source>
</evidence>
<dbReference type="InterPro" id="IPR006119">
    <property type="entry name" value="Resolv_N"/>
</dbReference>
<dbReference type="SUPFAM" id="SSF53041">
    <property type="entry name" value="Resolvase-like"/>
    <property type="match status" value="1"/>
</dbReference>
<evidence type="ECO:0000256" key="4">
    <source>
        <dbReference type="ARBA" id="ARBA00023172"/>
    </source>
</evidence>
<dbReference type="CDD" id="cd00569">
    <property type="entry name" value="HTH_Hin_like"/>
    <property type="match status" value="1"/>
</dbReference>
<dbReference type="InterPro" id="IPR006120">
    <property type="entry name" value="Resolvase_HTH_dom"/>
</dbReference>
<feature type="region of interest" description="Disordered" evidence="7">
    <location>
        <begin position="201"/>
        <end position="232"/>
    </location>
</feature>
<keyword evidence="3" id="KW-0238">DNA-binding</keyword>
<evidence type="ECO:0000256" key="5">
    <source>
        <dbReference type="PIRSR" id="PIRSR606118-50"/>
    </source>
</evidence>
<sequence>MSQQPCSHDFRYAQSVELGYARVSTSKQDLDRQIDALTKAGIEQANIYVDKKSGTTTDRPGLQALLGYARPGDVIVVHTLDRLGRTVRDTLNLIHDLHQRGIGFRNLADPIRIDSTNPDDPMGQLAVVLLALFGQMERTYAVERAAHARTVATAKGRRTGRPSVVTDAQLAYATQLREGGATVAEITAQTGLTRSTLYRHLPPRETDPVTAATASTGGIRTGSASTVSAGQPRAERGTLVCPTCGHRPATRSEAIPHRDDLATIWLQLDERRRRVREQHHCARCQPHDHVLVISCSRCGDGPLVTGIDPASTQPPQPILDWLEHHGWTTTPELVCGNHRR</sequence>
<dbReference type="CDD" id="cd03768">
    <property type="entry name" value="SR_ResInv"/>
    <property type="match status" value="1"/>
</dbReference>
<keyword evidence="2" id="KW-0229">DNA integration</keyword>
<evidence type="ECO:0000256" key="6">
    <source>
        <dbReference type="PROSITE-ProRule" id="PRU10137"/>
    </source>
</evidence>
<dbReference type="InterPro" id="IPR006118">
    <property type="entry name" value="Recombinase_CS"/>
</dbReference>
<evidence type="ECO:0000259" key="8">
    <source>
        <dbReference type="PROSITE" id="PS51736"/>
    </source>
</evidence>
<dbReference type="GO" id="GO:0015074">
    <property type="term" value="P:DNA integration"/>
    <property type="evidence" value="ECO:0007669"/>
    <property type="project" value="UniProtKB-KW"/>
</dbReference>
<comment type="similarity">
    <text evidence="1">Belongs to the site-specific recombinase resolvase family.</text>
</comment>
<organism evidence="9 10">
    <name type="scientific">Rhodococcus jostii (strain RHA1)</name>
    <dbReference type="NCBI Taxonomy" id="101510"/>
    <lineage>
        <taxon>Bacteria</taxon>
        <taxon>Bacillati</taxon>
        <taxon>Actinomycetota</taxon>
        <taxon>Actinomycetes</taxon>
        <taxon>Mycobacteriales</taxon>
        <taxon>Nocardiaceae</taxon>
        <taxon>Rhodococcus</taxon>
    </lineage>
</organism>
<dbReference type="AlphaFoldDB" id="Q0SKI4"/>
<name>Q0SKI4_RHOJR</name>
<dbReference type="eggNOG" id="COG1961">
    <property type="taxonomic scope" value="Bacteria"/>
</dbReference>
<dbReference type="HOGENOM" id="CLU_052012_0_0_11"/>
<dbReference type="SUPFAM" id="SSF46689">
    <property type="entry name" value="Homeodomain-like"/>
    <property type="match status" value="1"/>
</dbReference>
<dbReference type="SMART" id="SM00857">
    <property type="entry name" value="Resolvase"/>
    <property type="match status" value="1"/>
</dbReference>
<evidence type="ECO:0000256" key="2">
    <source>
        <dbReference type="ARBA" id="ARBA00022908"/>
    </source>
</evidence>
<dbReference type="Gene3D" id="3.40.50.1390">
    <property type="entry name" value="Resolvase, N-terminal catalytic domain"/>
    <property type="match status" value="1"/>
</dbReference>
<gene>
    <name evidence="9" type="ordered locus">RHA1_ro00116</name>
</gene>
<evidence type="ECO:0000256" key="3">
    <source>
        <dbReference type="ARBA" id="ARBA00023125"/>
    </source>
</evidence>
<feature type="active site" description="O-(5'-phospho-DNA)-serine intermediate" evidence="5 6">
    <location>
        <position position="24"/>
    </location>
</feature>
<keyword evidence="4" id="KW-0233">DNA recombination</keyword>
<dbReference type="GO" id="GO:0003677">
    <property type="term" value="F:DNA binding"/>
    <property type="evidence" value="ECO:0007669"/>
    <property type="project" value="UniProtKB-KW"/>
</dbReference>
<dbReference type="PROSITE" id="PS00398">
    <property type="entry name" value="RECOMBINASES_2"/>
    <property type="match status" value="1"/>
</dbReference>